<dbReference type="PANTHER" id="PTHR11017:SF570">
    <property type="entry name" value="DISEASE RESISTANCE PROTEIN (TIR-NBS CLASS)-RELATED"/>
    <property type="match status" value="1"/>
</dbReference>
<dbReference type="Pfam" id="PF23598">
    <property type="entry name" value="LRR_14"/>
    <property type="match status" value="1"/>
</dbReference>
<evidence type="ECO:0000256" key="1">
    <source>
        <dbReference type="ARBA" id="ARBA00022614"/>
    </source>
</evidence>
<keyword evidence="8" id="KW-1185">Reference proteome</keyword>
<evidence type="ECO:0000256" key="4">
    <source>
        <dbReference type="ARBA" id="ARBA00023027"/>
    </source>
</evidence>
<keyword evidence="3" id="KW-0611">Plant defense</keyword>
<dbReference type="InterPro" id="IPR058192">
    <property type="entry name" value="WHD_ROQ1-like"/>
</dbReference>
<dbReference type="InterPro" id="IPR003591">
    <property type="entry name" value="Leu-rich_rpt_typical-subtyp"/>
</dbReference>
<dbReference type="GO" id="GO:0051707">
    <property type="term" value="P:response to other organism"/>
    <property type="evidence" value="ECO:0007669"/>
    <property type="project" value="UniProtKB-ARBA"/>
</dbReference>
<sequence>MKSDRAAAHNSGQSNEKSARRKVDDASASSSSAALAGSDSYDVFLSFSGKDTRKTFADHLYNGLVDAGIRVFRDDNELHEGEGMGTNLLQAIKNSKISIPILSQNYASSKWCLQELVQMTECMKSIGHVVLPIFYRVEPAHVRYQRGSFGETFSHLSEKYLEENVAKWKQALQEVASLKGWESERTANGHEGELVKMVVRKVLKELKKTFELVVTEQIIGIDNALEDILRLLDDKPDLLDDKPDATQIVGIYGMGGIGKTTLAKVVYNKLSEQFQYRSFIADIRESLRCDGISRLQNQLISDIQRINDQVSNTDEGIRILESRFKCKKILILLDDVDHKDQIKALVGKFDWFAMGSRIIMTTRIRSILDEVGVKCKYELKEIAEDKSLILFSRHAFMRDSPPCEFESLSHAIVSTTGGLPLALEVIGSFLYGRNQAFWQDALKKLQEVPHEKVQEKLKISYDALNYEEKQIFLDIAYYFQMYHFRMASYVWDACNFFPSMGLETLRFMSLIKIGDDGILKMHDQLRDLGMEIIRQEDYHAPMNRSRVWLYEEELEIFQRNKGIENLNVQALALKGDSSRSEFTTEQFEKLLNLRCLVVLNAKLIGDSKILLPKLRILELDGCKFVATKFHMEKLVVLLLSRSDISEHWEGWSYLKVAKQLKALVLTNCPRLRVTLDLSTFRQLEILIIKECGNLELIHPSIGEAKGLSFLSLEGCVKLQELPQEMGKLEELKELYIGKTAIEEIPPCISSLKKLKILRANGCESLVGIPRSISHLVNLSIFDLTNCSKLCRLPESIGSLVNLQQLLLRRAQFSGDLHIPNSIGKLEWLTILDLSFLGICKLPESIGHLKNLTILTIHCCEKLSSLPSTISKLGNLEQFYMTGCKSLGGKIPIDGLSSLKILQLCETSVSGFLGGFDKLSCLEKLEELYAKKCKNLGGEILIDGLSSLRILRLGWTSVSSFSDAFNKLSRLEKLEELDVTRCKNLEGEIPIDGLSSLKILRLCWTSISGFANLFNKLSRLEKLEELDVRKCKNLGGEIPIDGLYSLKILRLSTTSVSGSADLLNKLSPLKKLQELDVRECNNLGGEIPIDGLSSLKILRLSRTSVSGFLNGFDKLSRLKKLEELHATGCKNLGGEILIDGLSSLRILRLGWTSISGFSNGFNKLSCLEKLEELDVSECTNLEGEIPINGLSSLKILRLSGTGVFGFPNLFNKLSRLEKLEELDVTRCKNLGGEILIDGLSSLRILRLGWTSISGFSNGFNKLSCLEKLEELDVRQCKNLGGEIFIDGLSSLKILRLSGTSVFGFPNLFNKLSRLEKFEELDVTGYKNLGGEILIDGLSSLRILRLGWTSISGFSNGFNKLSCLEKLEELDIRQCKNLGGEIFIDGLSSLKILRLSGTSIFGFPNLFNKLYRLEKLKELDVTGCKNLGGEILIEGLSSLRILRLGWTSISGFSNGFNKLSCLEKLEELDVSECTNLKGEIPIDGLSSLKIIRLRWTSISGFADLFNKLSRLEKLEELDAT</sequence>
<dbReference type="FunFam" id="3.40.50.10140:FF:000007">
    <property type="entry name" value="Disease resistance protein (TIR-NBS-LRR class)"/>
    <property type="match status" value="1"/>
</dbReference>
<evidence type="ECO:0000256" key="5">
    <source>
        <dbReference type="SAM" id="MobiDB-lite"/>
    </source>
</evidence>
<protein>
    <recommendedName>
        <fullName evidence="6">TIR domain-containing protein</fullName>
    </recommendedName>
</protein>
<evidence type="ECO:0000259" key="6">
    <source>
        <dbReference type="PROSITE" id="PS50104"/>
    </source>
</evidence>
<dbReference type="SMART" id="SM00369">
    <property type="entry name" value="LRR_TYP"/>
    <property type="match status" value="10"/>
</dbReference>
<dbReference type="InterPro" id="IPR000157">
    <property type="entry name" value="TIR_dom"/>
</dbReference>
<dbReference type="Proteomes" id="UP001634007">
    <property type="component" value="Unassembled WGS sequence"/>
</dbReference>
<dbReference type="Gene3D" id="3.40.50.300">
    <property type="entry name" value="P-loop containing nucleotide triphosphate hydrolases"/>
    <property type="match status" value="1"/>
</dbReference>
<evidence type="ECO:0000256" key="2">
    <source>
        <dbReference type="ARBA" id="ARBA00022737"/>
    </source>
</evidence>
<name>A0ABD3KV80_EUCGL</name>
<dbReference type="InterPro" id="IPR035897">
    <property type="entry name" value="Toll_tir_struct_dom_sf"/>
</dbReference>
<evidence type="ECO:0000313" key="7">
    <source>
        <dbReference type="EMBL" id="KAL3743659.1"/>
    </source>
</evidence>
<dbReference type="InterPro" id="IPR042197">
    <property type="entry name" value="Apaf_helical"/>
</dbReference>
<dbReference type="Pfam" id="PF01582">
    <property type="entry name" value="TIR"/>
    <property type="match status" value="1"/>
</dbReference>
<dbReference type="EMBL" id="JBJKBG010000004">
    <property type="protein sequence ID" value="KAL3743659.1"/>
    <property type="molecule type" value="Genomic_DNA"/>
</dbReference>
<dbReference type="PANTHER" id="PTHR11017">
    <property type="entry name" value="LEUCINE-RICH REPEAT-CONTAINING PROTEIN"/>
    <property type="match status" value="1"/>
</dbReference>
<dbReference type="InterPro" id="IPR032675">
    <property type="entry name" value="LRR_dom_sf"/>
</dbReference>
<keyword evidence="2" id="KW-0677">Repeat</keyword>
<dbReference type="SUPFAM" id="SSF52058">
    <property type="entry name" value="L domain-like"/>
    <property type="match status" value="3"/>
</dbReference>
<dbReference type="GO" id="GO:0006952">
    <property type="term" value="P:defense response"/>
    <property type="evidence" value="ECO:0007669"/>
    <property type="project" value="UniProtKB-KW"/>
</dbReference>
<gene>
    <name evidence="7" type="ORF">ACJRO7_018860</name>
</gene>
<dbReference type="SUPFAM" id="SSF52540">
    <property type="entry name" value="P-loop containing nucleoside triphosphate hydrolases"/>
    <property type="match status" value="1"/>
</dbReference>
<dbReference type="Gene3D" id="3.80.10.10">
    <property type="entry name" value="Ribonuclease Inhibitor"/>
    <property type="match status" value="8"/>
</dbReference>
<dbReference type="Gene3D" id="1.10.8.430">
    <property type="entry name" value="Helical domain of apoptotic protease-activating factors"/>
    <property type="match status" value="1"/>
</dbReference>
<keyword evidence="4" id="KW-0520">NAD</keyword>
<evidence type="ECO:0000256" key="3">
    <source>
        <dbReference type="ARBA" id="ARBA00022821"/>
    </source>
</evidence>
<dbReference type="SMART" id="SM00255">
    <property type="entry name" value="TIR"/>
    <property type="match status" value="1"/>
</dbReference>
<dbReference type="PROSITE" id="PS50104">
    <property type="entry name" value="TIR"/>
    <property type="match status" value="1"/>
</dbReference>
<feature type="domain" description="TIR" evidence="6">
    <location>
        <begin position="39"/>
        <end position="206"/>
    </location>
</feature>
<dbReference type="InterPro" id="IPR055414">
    <property type="entry name" value="LRR_R13L4/SHOC2-like"/>
</dbReference>
<feature type="region of interest" description="Disordered" evidence="5">
    <location>
        <begin position="1"/>
        <end position="28"/>
    </location>
</feature>
<organism evidence="7 8">
    <name type="scientific">Eucalyptus globulus</name>
    <name type="common">Tasmanian blue gum</name>
    <dbReference type="NCBI Taxonomy" id="34317"/>
    <lineage>
        <taxon>Eukaryota</taxon>
        <taxon>Viridiplantae</taxon>
        <taxon>Streptophyta</taxon>
        <taxon>Embryophyta</taxon>
        <taxon>Tracheophyta</taxon>
        <taxon>Spermatophyta</taxon>
        <taxon>Magnoliopsida</taxon>
        <taxon>eudicotyledons</taxon>
        <taxon>Gunneridae</taxon>
        <taxon>Pentapetalae</taxon>
        <taxon>rosids</taxon>
        <taxon>malvids</taxon>
        <taxon>Myrtales</taxon>
        <taxon>Myrtaceae</taxon>
        <taxon>Myrtoideae</taxon>
        <taxon>Eucalypteae</taxon>
        <taxon>Eucalyptus</taxon>
    </lineage>
</organism>
<dbReference type="Pfam" id="PF23282">
    <property type="entry name" value="WHD_ROQ1"/>
    <property type="match status" value="1"/>
</dbReference>
<accession>A0ABD3KV80</accession>
<dbReference type="PRINTS" id="PR00364">
    <property type="entry name" value="DISEASERSIST"/>
</dbReference>
<dbReference type="InterPro" id="IPR044974">
    <property type="entry name" value="Disease_R_plants"/>
</dbReference>
<dbReference type="Pfam" id="PF00931">
    <property type="entry name" value="NB-ARC"/>
    <property type="match status" value="1"/>
</dbReference>
<dbReference type="SUPFAM" id="SSF52200">
    <property type="entry name" value="Toll/Interleukin receptor TIR domain"/>
    <property type="match status" value="1"/>
</dbReference>
<dbReference type="InterPro" id="IPR027417">
    <property type="entry name" value="P-loop_NTPase"/>
</dbReference>
<keyword evidence="1" id="KW-0433">Leucine-rich repeat</keyword>
<dbReference type="Gene3D" id="3.40.50.10140">
    <property type="entry name" value="Toll/interleukin-1 receptor homology (TIR) domain"/>
    <property type="match status" value="1"/>
</dbReference>
<reference evidence="7 8" key="1">
    <citation type="submission" date="2024-11" db="EMBL/GenBank/DDBJ databases">
        <title>Chromosome-level genome assembly of Eucalyptus globulus Labill. provides insights into its genome evolution.</title>
        <authorList>
            <person name="Li X."/>
        </authorList>
    </citation>
    <scope>NUCLEOTIDE SEQUENCE [LARGE SCALE GENOMIC DNA]</scope>
    <source>
        <strain evidence="7">CL2024</strain>
        <tissue evidence="7">Fresh tender leaves</tissue>
    </source>
</reference>
<dbReference type="InterPro" id="IPR002182">
    <property type="entry name" value="NB-ARC"/>
</dbReference>
<proteinExistence type="predicted"/>
<comment type="caution">
    <text evidence="7">The sequence shown here is derived from an EMBL/GenBank/DDBJ whole genome shotgun (WGS) entry which is preliminary data.</text>
</comment>
<evidence type="ECO:0000313" key="8">
    <source>
        <dbReference type="Proteomes" id="UP001634007"/>
    </source>
</evidence>